<feature type="region of interest" description="Disordered" evidence="1">
    <location>
        <begin position="121"/>
        <end position="166"/>
    </location>
</feature>
<feature type="compositionally biased region" description="Polar residues" evidence="1">
    <location>
        <begin position="123"/>
        <end position="132"/>
    </location>
</feature>
<name>A0A1Q3F3L2_CULTA</name>
<dbReference type="EMBL" id="GFDL01012901">
    <property type="protein sequence ID" value="JAV22144.1"/>
    <property type="molecule type" value="Transcribed_RNA"/>
</dbReference>
<evidence type="ECO:0000313" key="2">
    <source>
        <dbReference type="EMBL" id="JAV22144.1"/>
    </source>
</evidence>
<protein>
    <submittedName>
        <fullName evidence="2">Uncharacterized protein</fullName>
    </submittedName>
</protein>
<accession>A0A1Q3F3L2</accession>
<reference evidence="2" key="1">
    <citation type="submission" date="2017-01" db="EMBL/GenBank/DDBJ databases">
        <title>A deep insight into the sialotranscriptome of adult male and female Cluex tarsalis mosquitoes.</title>
        <authorList>
            <person name="Ribeiro J.M."/>
            <person name="Moreira F."/>
            <person name="Bernard K.A."/>
            <person name="Calvo E."/>
        </authorList>
    </citation>
    <scope>NUCLEOTIDE SEQUENCE</scope>
    <source>
        <strain evidence="2">Kern County</strain>
        <tissue evidence="2">Salivary glands</tissue>
    </source>
</reference>
<organism evidence="2">
    <name type="scientific">Culex tarsalis</name>
    <name type="common">Encephalitis mosquito</name>
    <dbReference type="NCBI Taxonomy" id="7177"/>
    <lineage>
        <taxon>Eukaryota</taxon>
        <taxon>Metazoa</taxon>
        <taxon>Ecdysozoa</taxon>
        <taxon>Arthropoda</taxon>
        <taxon>Hexapoda</taxon>
        <taxon>Insecta</taxon>
        <taxon>Pterygota</taxon>
        <taxon>Neoptera</taxon>
        <taxon>Endopterygota</taxon>
        <taxon>Diptera</taxon>
        <taxon>Nematocera</taxon>
        <taxon>Culicoidea</taxon>
        <taxon>Culicidae</taxon>
        <taxon>Culicinae</taxon>
        <taxon>Culicini</taxon>
        <taxon>Culex</taxon>
        <taxon>Culex</taxon>
    </lineage>
</organism>
<evidence type="ECO:0000256" key="1">
    <source>
        <dbReference type="SAM" id="MobiDB-lite"/>
    </source>
</evidence>
<sequence>MFDDFDEYQTLQQILEGDNLFQANNVYNPLMKIDEMRTLCAALEEPGSPVQSRINVQPEVGREAVPDNDTIDIVKQLFENHKTYLQRLKPECAVSVPEPPAATDEANILLEQKKSQLVERTATENNADQAQTGGNGRRLRNRVPRNYGNQEPRKQTRRQRKLEDEEHRKLRRFLQERDLYKPPMDIEEMRAVCQAIEQSMQDMTLKRCEPEFEDWTYLVDHRPLQEPLREENLQMPNDLNPIFVDDIFGSGHQAVSPPTVPSPAVKYHKLLESPPEWSPPAINSPVMTLSVPPNVDSDSETEYSPDNPGPCCKVIHVVHVEVHPEPREDPSTDESAQKACAKLNSSLLSRSVPTDAWDAIDEFF</sequence>
<dbReference type="AlphaFoldDB" id="A0A1Q3F3L2"/>
<proteinExistence type="predicted"/>